<dbReference type="Gene3D" id="3.30.160.60">
    <property type="entry name" value="Classic Zinc Finger"/>
    <property type="match status" value="5"/>
</dbReference>
<reference evidence="9" key="2">
    <citation type="submission" date="2025-08" db="UniProtKB">
        <authorList>
            <consortium name="Ensembl"/>
        </authorList>
    </citation>
    <scope>IDENTIFICATION</scope>
</reference>
<proteinExistence type="predicted"/>
<evidence type="ECO:0000256" key="3">
    <source>
        <dbReference type="ARBA" id="ARBA00022771"/>
    </source>
</evidence>
<feature type="compositionally biased region" description="Basic and acidic residues" evidence="7">
    <location>
        <begin position="361"/>
        <end position="375"/>
    </location>
</feature>
<dbReference type="InterPro" id="IPR013087">
    <property type="entry name" value="Znf_C2H2_type"/>
</dbReference>
<evidence type="ECO:0000256" key="1">
    <source>
        <dbReference type="ARBA" id="ARBA00022723"/>
    </source>
</evidence>
<keyword evidence="2" id="KW-0677">Repeat</keyword>
<dbReference type="PROSITE" id="PS00028">
    <property type="entry name" value="ZINC_FINGER_C2H2_1"/>
    <property type="match status" value="7"/>
</dbReference>
<dbReference type="SMART" id="SM00355">
    <property type="entry name" value="ZnF_C2H2"/>
    <property type="match status" value="8"/>
</dbReference>
<evidence type="ECO:0000313" key="10">
    <source>
        <dbReference type="Proteomes" id="UP000314982"/>
    </source>
</evidence>
<feature type="domain" description="C2H2-type" evidence="8">
    <location>
        <begin position="388"/>
        <end position="415"/>
    </location>
</feature>
<feature type="domain" description="C2H2-type" evidence="8">
    <location>
        <begin position="206"/>
        <end position="236"/>
    </location>
</feature>
<accession>A0A4W5MKV6</accession>
<dbReference type="GO" id="GO:0008270">
    <property type="term" value="F:zinc ion binding"/>
    <property type="evidence" value="ECO:0007669"/>
    <property type="project" value="UniProtKB-KW"/>
</dbReference>
<keyword evidence="1" id="KW-0479">Metal-binding</keyword>
<dbReference type="InterPro" id="IPR036236">
    <property type="entry name" value="Znf_C2H2_sf"/>
</dbReference>
<feature type="domain" description="C2H2-type" evidence="8">
    <location>
        <begin position="105"/>
        <end position="133"/>
    </location>
</feature>
<reference evidence="10" key="1">
    <citation type="submission" date="2018-06" db="EMBL/GenBank/DDBJ databases">
        <title>Genome assembly of Danube salmon.</title>
        <authorList>
            <person name="Macqueen D.J."/>
            <person name="Gundappa M.K."/>
        </authorList>
    </citation>
    <scope>NUCLEOTIDE SEQUENCE [LARGE SCALE GENOMIC DNA]</scope>
</reference>
<dbReference type="Proteomes" id="UP000314982">
    <property type="component" value="Unassembled WGS sequence"/>
</dbReference>
<dbReference type="SUPFAM" id="SSF57667">
    <property type="entry name" value="beta-beta-alpha zinc fingers"/>
    <property type="match status" value="4"/>
</dbReference>
<evidence type="ECO:0000256" key="2">
    <source>
        <dbReference type="ARBA" id="ARBA00022737"/>
    </source>
</evidence>
<feature type="region of interest" description="Disordered" evidence="7">
    <location>
        <begin position="304"/>
        <end position="340"/>
    </location>
</feature>
<dbReference type="PANTHER" id="PTHR24377">
    <property type="entry name" value="IP01015P-RELATED"/>
    <property type="match status" value="1"/>
</dbReference>
<dbReference type="STRING" id="62062.ENSHHUP00000038468"/>
<feature type="domain" description="C2H2-type" evidence="8">
    <location>
        <begin position="276"/>
        <end position="304"/>
    </location>
</feature>
<feature type="domain" description="C2H2-type" evidence="8">
    <location>
        <begin position="342"/>
        <end position="370"/>
    </location>
</feature>
<dbReference type="Ensembl" id="ENSHHUT00000039986.1">
    <property type="protein sequence ID" value="ENSHHUP00000038468.1"/>
    <property type="gene ID" value="ENSHHUG00000024004.1"/>
</dbReference>
<sequence>MATVLQGNENNVSVAKYLSLKKNVLLPLTCRKLICRQYSNLVEKKKKKKVPWLKMDAVPCSWNTTRVQESFARTKPASDTLTKLAKLVAQKQESQNQLLPDVSPCVCAECGQGFSDMAELLHHQQGEHALRKRHRCLSCGKEFSLLSSLQLHKCIHDTAPCQLCCGKPQLGAPCSACKASTSTSDSQSVQDKSLHHQSHHHDSRSYACALCGKSFSQKQALLHHQQAGCSKSASRTAKVVSPPADSPSPESAILDSSPPDSPPPDATSPTDPDRPSQCPLCAKSFRSGAGLACHQRSTHRKEWIISKFPPPKGGCTNGVNQLSKQMAGPSQRKRRGRKSQLLSCRSCDRVFLSTAKLYLHRQESHSREKDVRSDPRPLISKRRKRETYPCDVCGKVFLHHLSLKAHVKNHSQEPPSHVQQVGKAAKETKLAEKTPKKPKSNLARKVGRTLVKAGRGRPNKIPEEEGEFPCPSCAEVFSLQSALKEHEELHQPIGSTRQCSVCSQGIGISKKSGAKLRRAYHCVPCLKAFVTLDTFLQHCQDHLVVSGDEEGSNL</sequence>
<reference evidence="9" key="3">
    <citation type="submission" date="2025-09" db="UniProtKB">
        <authorList>
            <consortium name="Ensembl"/>
        </authorList>
    </citation>
    <scope>IDENTIFICATION</scope>
</reference>
<protein>
    <submittedName>
        <fullName evidence="9">Si:ch211-148l7.4</fullName>
    </submittedName>
</protein>
<feature type="region of interest" description="Disordered" evidence="7">
    <location>
        <begin position="361"/>
        <end position="382"/>
    </location>
</feature>
<dbReference type="AlphaFoldDB" id="A0A4W5MKV6"/>
<evidence type="ECO:0000313" key="9">
    <source>
        <dbReference type="Ensembl" id="ENSHHUP00000038468.1"/>
    </source>
</evidence>
<keyword evidence="4" id="KW-0862">Zinc</keyword>
<dbReference type="GeneTree" id="ENSGT00940000167283"/>
<feature type="domain" description="C2H2-type" evidence="8">
    <location>
        <begin position="134"/>
        <end position="156"/>
    </location>
</feature>
<evidence type="ECO:0000256" key="4">
    <source>
        <dbReference type="ARBA" id="ARBA00022833"/>
    </source>
</evidence>
<dbReference type="PROSITE" id="PS50157">
    <property type="entry name" value="ZINC_FINGER_C2H2_2"/>
    <property type="match status" value="7"/>
</dbReference>
<keyword evidence="5" id="KW-0539">Nucleus</keyword>
<evidence type="ECO:0000256" key="5">
    <source>
        <dbReference type="ARBA" id="ARBA00023242"/>
    </source>
</evidence>
<evidence type="ECO:0000256" key="6">
    <source>
        <dbReference type="PROSITE-ProRule" id="PRU00042"/>
    </source>
</evidence>
<dbReference type="FunFam" id="3.30.160.60:FF:000100">
    <property type="entry name" value="Zinc finger 45-like"/>
    <property type="match status" value="1"/>
</dbReference>
<organism evidence="9 10">
    <name type="scientific">Hucho hucho</name>
    <name type="common">huchen</name>
    <dbReference type="NCBI Taxonomy" id="62062"/>
    <lineage>
        <taxon>Eukaryota</taxon>
        <taxon>Metazoa</taxon>
        <taxon>Chordata</taxon>
        <taxon>Craniata</taxon>
        <taxon>Vertebrata</taxon>
        <taxon>Euteleostomi</taxon>
        <taxon>Actinopterygii</taxon>
        <taxon>Neopterygii</taxon>
        <taxon>Teleostei</taxon>
        <taxon>Protacanthopterygii</taxon>
        <taxon>Salmoniformes</taxon>
        <taxon>Salmonidae</taxon>
        <taxon>Salmoninae</taxon>
        <taxon>Hucho</taxon>
    </lineage>
</organism>
<feature type="region of interest" description="Disordered" evidence="7">
    <location>
        <begin position="232"/>
        <end position="279"/>
    </location>
</feature>
<feature type="domain" description="C2H2-type" evidence="8">
    <location>
        <begin position="468"/>
        <end position="490"/>
    </location>
</feature>
<feature type="compositionally biased region" description="Low complexity" evidence="7">
    <location>
        <begin position="241"/>
        <end position="258"/>
    </location>
</feature>
<evidence type="ECO:0000256" key="7">
    <source>
        <dbReference type="SAM" id="MobiDB-lite"/>
    </source>
</evidence>
<dbReference type="Pfam" id="PF00096">
    <property type="entry name" value="zf-C2H2"/>
    <property type="match status" value="1"/>
</dbReference>
<name>A0A4W5MKV6_9TELE</name>
<evidence type="ECO:0000259" key="8">
    <source>
        <dbReference type="PROSITE" id="PS50157"/>
    </source>
</evidence>
<keyword evidence="10" id="KW-1185">Reference proteome</keyword>
<keyword evidence="3 6" id="KW-0863">Zinc-finger</keyword>
<dbReference type="InterPro" id="IPR050826">
    <property type="entry name" value="Krueppel_C2H2_ZnFinger"/>
</dbReference>